<evidence type="ECO:0000259" key="4">
    <source>
        <dbReference type="Pfam" id="PF25117"/>
    </source>
</evidence>
<gene>
    <name evidence="5" type="ORF">EJ05DRAFT_498070</name>
</gene>
<protein>
    <recommendedName>
        <fullName evidence="7">Extracellular serine-rich protein</fullName>
    </recommendedName>
</protein>
<keyword evidence="6" id="KW-1185">Reference proteome</keyword>
<dbReference type="EMBL" id="ML996568">
    <property type="protein sequence ID" value="KAF2760099.1"/>
    <property type="molecule type" value="Genomic_DNA"/>
</dbReference>
<feature type="domain" description="Agd3 deacetylase" evidence="2">
    <location>
        <begin position="243"/>
        <end position="613"/>
    </location>
</feature>
<dbReference type="AlphaFoldDB" id="A0A6A6WD46"/>
<dbReference type="Proteomes" id="UP000799437">
    <property type="component" value="Unassembled WGS sequence"/>
</dbReference>
<dbReference type="RefSeq" id="XP_033602550.1">
    <property type="nucleotide sequence ID" value="XM_033746630.1"/>
</dbReference>
<evidence type="ECO:0000313" key="6">
    <source>
        <dbReference type="Proteomes" id="UP000799437"/>
    </source>
</evidence>
<dbReference type="InterPro" id="IPR050788">
    <property type="entry name" value="Yeast_SRP1/TIP1_CWP"/>
</dbReference>
<evidence type="ECO:0008006" key="7">
    <source>
        <dbReference type="Google" id="ProtNLM"/>
    </source>
</evidence>
<dbReference type="PANTHER" id="PTHR31002:SF34">
    <property type="entry name" value="CELL WALL PROTEIN CWP1-RELATED"/>
    <property type="match status" value="1"/>
</dbReference>
<dbReference type="Pfam" id="PF25115">
    <property type="entry name" value="Agd3_CE"/>
    <property type="match status" value="1"/>
</dbReference>
<dbReference type="GeneID" id="54487684"/>
<feature type="signal peptide" evidence="1">
    <location>
        <begin position="1"/>
        <end position="26"/>
    </location>
</feature>
<evidence type="ECO:0000256" key="1">
    <source>
        <dbReference type="SAM" id="SignalP"/>
    </source>
</evidence>
<sequence length="685" mass="75573">MSREHCMIRLFWAASILFLLFRTASTLTVASTVLVIAPDNTVANSAVSGLKGYGIPYRIYLTSNTFPALNRSADVGDFGAIVMLDEVLPASNVDEIHAYQSAFGVRFVRLNANPGAESGTDYAIAGAGCCDTNVEQLISITNATGFTTAGLKDTASVSSQNLYHYPAKITDPSIAWEFAQFGAGGPYTSATVAGVINRIGTRQQMLWFLPFSTDWSPTSNFLQHVWIHWATRGLYAGFRRLQLNTQVDDVFLYTELFKPNTSSFRVRTADLDNLRDWIPVMNAKLPAGSSYFVELGYNGNGNIELNDEFEDDETHYDICLPGPIDYPEQPDETAGTIEWKKPLGTGVDFWPLRPATYGYTEACVAYDALEVWFSNTANLNAFAHVSHTFTHLDLTNATYNDTAKEIAFNRAWFAQTGIDKAARWSGKGLIPPAITGLRNGDAIKAWLDNGITGVVGDNTRPGLLNSQNEFWPLISNVNDNGYAGLTIMPRWATEIFYNCDTQDCDLALWQFVSKPDGTWDQLIEQTRSTNVRNLLALRHDAFMFHQANLRQTDVANSVVNGVSAKRSLLQIWVEVVLGEMTKLVTWPIISTKHDDLVQSFLDRMARDQCNYGMTYNYDAAGTSIVSVTVSALVSTCTARIPVTFPGPVQSQGSATPEQLGSDPLTLWVLLEGTEQTFQLATPVKL</sequence>
<dbReference type="Pfam" id="PF25117">
    <property type="entry name" value="Agd3_C"/>
    <property type="match status" value="1"/>
</dbReference>
<evidence type="ECO:0000313" key="5">
    <source>
        <dbReference type="EMBL" id="KAF2760099.1"/>
    </source>
</evidence>
<dbReference type="InterPro" id="IPR056826">
    <property type="entry name" value="Agd3_CE"/>
</dbReference>
<organism evidence="5 6">
    <name type="scientific">Pseudovirgaria hyperparasitica</name>
    <dbReference type="NCBI Taxonomy" id="470096"/>
    <lineage>
        <taxon>Eukaryota</taxon>
        <taxon>Fungi</taxon>
        <taxon>Dikarya</taxon>
        <taxon>Ascomycota</taxon>
        <taxon>Pezizomycotina</taxon>
        <taxon>Dothideomycetes</taxon>
        <taxon>Dothideomycetes incertae sedis</taxon>
        <taxon>Acrospermales</taxon>
        <taxon>Acrospermaceae</taxon>
        <taxon>Pseudovirgaria</taxon>
    </lineage>
</organism>
<dbReference type="OrthoDB" id="2113314at2759"/>
<keyword evidence="1" id="KW-0732">Signal</keyword>
<accession>A0A6A6WD46</accession>
<proteinExistence type="predicted"/>
<feature type="domain" description="Agd3 CBM87" evidence="3">
    <location>
        <begin position="29"/>
        <end position="229"/>
    </location>
</feature>
<feature type="chain" id="PRO_5025543990" description="Extracellular serine-rich protein" evidence="1">
    <location>
        <begin position="27"/>
        <end position="685"/>
    </location>
</feature>
<evidence type="ECO:0000259" key="3">
    <source>
        <dbReference type="Pfam" id="PF25116"/>
    </source>
</evidence>
<evidence type="ECO:0000259" key="2">
    <source>
        <dbReference type="Pfam" id="PF25115"/>
    </source>
</evidence>
<dbReference type="InterPro" id="IPR056825">
    <property type="entry name" value="Agd3_C"/>
</dbReference>
<reference evidence="5" key="1">
    <citation type="journal article" date="2020" name="Stud. Mycol.">
        <title>101 Dothideomycetes genomes: a test case for predicting lifestyles and emergence of pathogens.</title>
        <authorList>
            <person name="Haridas S."/>
            <person name="Albert R."/>
            <person name="Binder M."/>
            <person name="Bloem J."/>
            <person name="Labutti K."/>
            <person name="Salamov A."/>
            <person name="Andreopoulos B."/>
            <person name="Baker S."/>
            <person name="Barry K."/>
            <person name="Bills G."/>
            <person name="Bluhm B."/>
            <person name="Cannon C."/>
            <person name="Castanera R."/>
            <person name="Culley D."/>
            <person name="Daum C."/>
            <person name="Ezra D."/>
            <person name="Gonzalez J."/>
            <person name="Henrissat B."/>
            <person name="Kuo A."/>
            <person name="Liang C."/>
            <person name="Lipzen A."/>
            <person name="Lutzoni F."/>
            <person name="Magnuson J."/>
            <person name="Mondo S."/>
            <person name="Nolan M."/>
            <person name="Ohm R."/>
            <person name="Pangilinan J."/>
            <person name="Park H.-J."/>
            <person name="Ramirez L."/>
            <person name="Alfaro M."/>
            <person name="Sun H."/>
            <person name="Tritt A."/>
            <person name="Yoshinaga Y."/>
            <person name="Zwiers L.-H."/>
            <person name="Turgeon B."/>
            <person name="Goodwin S."/>
            <person name="Spatafora J."/>
            <person name="Crous P."/>
            <person name="Grigoriev I."/>
        </authorList>
    </citation>
    <scope>NUCLEOTIDE SEQUENCE</scope>
    <source>
        <strain evidence="5">CBS 121739</strain>
    </source>
</reference>
<dbReference type="InterPro" id="IPR056827">
    <property type="entry name" value="CBM87_Agd3"/>
</dbReference>
<dbReference type="Pfam" id="PF25116">
    <property type="entry name" value="CBM87_Agd3"/>
    <property type="match status" value="1"/>
</dbReference>
<feature type="domain" description="Agd3 C-terminal" evidence="4">
    <location>
        <begin position="617"/>
        <end position="683"/>
    </location>
</feature>
<dbReference type="PANTHER" id="PTHR31002">
    <property type="entry name" value="SERIPAUPERIN"/>
    <property type="match status" value="1"/>
</dbReference>
<name>A0A6A6WD46_9PEZI</name>